<comment type="caution">
    <text evidence="1">The sequence shown here is derived from an EMBL/GenBank/DDBJ whole genome shotgun (WGS) entry which is preliminary data.</text>
</comment>
<accession>A0ACC2WFI4</accession>
<gene>
    <name evidence="1" type="ORF">QFC22_006722</name>
</gene>
<evidence type="ECO:0000313" key="2">
    <source>
        <dbReference type="Proteomes" id="UP001243375"/>
    </source>
</evidence>
<name>A0ACC2WFI4_9TREE</name>
<proteinExistence type="predicted"/>
<dbReference type="EMBL" id="JASBWU010000039">
    <property type="protein sequence ID" value="KAJ9110515.1"/>
    <property type="molecule type" value="Genomic_DNA"/>
</dbReference>
<evidence type="ECO:0000313" key="1">
    <source>
        <dbReference type="EMBL" id="KAJ9110515.1"/>
    </source>
</evidence>
<organism evidence="1 2">
    <name type="scientific">Naganishia vaughanmartiniae</name>
    <dbReference type="NCBI Taxonomy" id="1424756"/>
    <lineage>
        <taxon>Eukaryota</taxon>
        <taxon>Fungi</taxon>
        <taxon>Dikarya</taxon>
        <taxon>Basidiomycota</taxon>
        <taxon>Agaricomycotina</taxon>
        <taxon>Tremellomycetes</taxon>
        <taxon>Filobasidiales</taxon>
        <taxon>Filobasidiaceae</taxon>
        <taxon>Naganishia</taxon>
    </lineage>
</organism>
<sequence>MQDPVIHHVPDDNWMEWLEMQEWLMNIGLDSNEQPPSPSQSCERDLGFEAGEIARLLRCLDLFPKGEIPPNVDAQMGGTALHHSTDHLGNDPSARSMEALSDATLATIQDAINVDPTNDYLEDASVACLSRLDLTPGLDMTFDAWSEMLRSTAASILRSSDQPLVGTVDEDIGPKASG</sequence>
<protein>
    <submittedName>
        <fullName evidence="1">Uncharacterized protein</fullName>
    </submittedName>
</protein>
<keyword evidence="2" id="KW-1185">Reference proteome</keyword>
<reference evidence="1" key="1">
    <citation type="submission" date="2023-04" db="EMBL/GenBank/DDBJ databases">
        <title>Draft Genome sequencing of Naganishia species isolated from polar environments using Oxford Nanopore Technology.</title>
        <authorList>
            <person name="Leo P."/>
            <person name="Venkateswaran K."/>
        </authorList>
    </citation>
    <scope>NUCLEOTIDE SEQUENCE</scope>
    <source>
        <strain evidence="1">MNA-CCFEE 5425</strain>
    </source>
</reference>
<dbReference type="Proteomes" id="UP001243375">
    <property type="component" value="Unassembled WGS sequence"/>
</dbReference>